<dbReference type="CDD" id="cd00593">
    <property type="entry name" value="RIBOc"/>
    <property type="match status" value="1"/>
</dbReference>
<dbReference type="GO" id="GO:0004525">
    <property type="term" value="F:ribonuclease III activity"/>
    <property type="evidence" value="ECO:0007669"/>
    <property type="project" value="InterPro"/>
</dbReference>
<dbReference type="SUPFAM" id="SSF69065">
    <property type="entry name" value="RNase III domain-like"/>
    <property type="match status" value="1"/>
</dbReference>
<dbReference type="RefSeq" id="XP_013340365.1">
    <property type="nucleotide sequence ID" value="XM_013484911.1"/>
</dbReference>
<dbReference type="OrthoDB" id="67027at2759"/>
<dbReference type="GO" id="GO:0006396">
    <property type="term" value="P:RNA processing"/>
    <property type="evidence" value="ECO:0007669"/>
    <property type="project" value="InterPro"/>
</dbReference>
<evidence type="ECO:0000313" key="2">
    <source>
        <dbReference type="Proteomes" id="UP000030641"/>
    </source>
</evidence>
<name>A0A074Y7B7_AURSE</name>
<reference evidence="1 2" key="1">
    <citation type="journal article" date="2014" name="BMC Genomics">
        <title>Genome sequencing of four Aureobasidium pullulans varieties: biotechnological potential, stress tolerance, and description of new species.</title>
        <authorList>
            <person name="Gostin Ar C."/>
            <person name="Ohm R.A."/>
            <person name="Kogej T."/>
            <person name="Sonjak S."/>
            <person name="Turk M."/>
            <person name="Zajc J."/>
            <person name="Zalar P."/>
            <person name="Grube M."/>
            <person name="Sun H."/>
            <person name="Han J."/>
            <person name="Sharma A."/>
            <person name="Chiniquy J."/>
            <person name="Ngan C.Y."/>
            <person name="Lipzen A."/>
            <person name="Barry K."/>
            <person name="Grigoriev I.V."/>
            <person name="Gunde-Cimerman N."/>
        </authorList>
    </citation>
    <scope>NUCLEOTIDE SEQUENCE [LARGE SCALE GENOMIC DNA]</scope>
    <source>
        <strain evidence="1 2">EXF-2481</strain>
    </source>
</reference>
<dbReference type="InterPro" id="IPR036389">
    <property type="entry name" value="RNase_III_sf"/>
</dbReference>
<dbReference type="Proteomes" id="UP000030641">
    <property type="component" value="Unassembled WGS sequence"/>
</dbReference>
<dbReference type="GeneID" id="25364675"/>
<dbReference type="Gene3D" id="1.10.1520.10">
    <property type="entry name" value="Ribonuclease III domain"/>
    <property type="match status" value="1"/>
</dbReference>
<gene>
    <name evidence="1" type="ORF">AUEXF2481DRAFT_32627</name>
</gene>
<keyword evidence="2" id="KW-1185">Reference proteome</keyword>
<dbReference type="InParanoid" id="A0A074Y7B7"/>
<proteinExistence type="predicted"/>
<dbReference type="AlphaFoldDB" id="A0A074Y7B7"/>
<accession>A0A074Y7B7</accession>
<evidence type="ECO:0000313" key="1">
    <source>
        <dbReference type="EMBL" id="KEQ91884.1"/>
    </source>
</evidence>
<sequence length="341" mass="37280">MTQNDQSGTDAAKIKVAEFIAVDRSTCIPATPHLRDSQRVQDNIQRAEAIIGYQFRSRRYIVEALTPPLQHFSVADGYYRLAVVGDCKMYAAMVDSWYLGGAPRADWTRTRESLLGNGNFAKVAKETGLVLCRLPDGWSFSDGQSATLLEAVVGAVYFDSGDDMEAVKQVMRALGIIRVVYLVPLRSVTSTCGDSHKAAPGVLDEDAPGCPCPAEELTRKGIQDASSSMTPGAPFTQPCDLTMRTQVSTILSSALSLPPFVFLFLCNNCCMVSGDLVVGKDSYRNEDSKKEMFSSIHKASRSLTDKVSDMWIQRPELDTLVGSSIRIVPKLKSDSSFQLSH</sequence>
<organism evidence="1 2">
    <name type="scientific">Aureobasidium subglaciale (strain EXF-2481)</name>
    <name type="common">Aureobasidium pullulans var. subglaciale</name>
    <dbReference type="NCBI Taxonomy" id="1043005"/>
    <lineage>
        <taxon>Eukaryota</taxon>
        <taxon>Fungi</taxon>
        <taxon>Dikarya</taxon>
        <taxon>Ascomycota</taxon>
        <taxon>Pezizomycotina</taxon>
        <taxon>Dothideomycetes</taxon>
        <taxon>Dothideomycetidae</taxon>
        <taxon>Dothideales</taxon>
        <taxon>Saccotheciaceae</taxon>
        <taxon>Aureobasidium</taxon>
    </lineage>
</organism>
<dbReference type="EMBL" id="KL584774">
    <property type="protein sequence ID" value="KEQ91884.1"/>
    <property type="molecule type" value="Genomic_DNA"/>
</dbReference>
<evidence type="ECO:0008006" key="3">
    <source>
        <dbReference type="Google" id="ProtNLM"/>
    </source>
</evidence>
<dbReference type="InterPro" id="IPR000999">
    <property type="entry name" value="RNase_III_dom"/>
</dbReference>
<protein>
    <recommendedName>
        <fullName evidence="3">RNase III domain-containing protein</fullName>
    </recommendedName>
</protein>
<dbReference type="HOGENOM" id="CLU_813752_0_0_1"/>
<dbReference type="STRING" id="1043005.A0A074Y7B7"/>